<dbReference type="SUPFAM" id="SSF51197">
    <property type="entry name" value="Clavaminate synthase-like"/>
    <property type="match status" value="1"/>
</dbReference>
<evidence type="ECO:0000259" key="2">
    <source>
        <dbReference type="PROSITE" id="PS51471"/>
    </source>
</evidence>
<gene>
    <name evidence="3" type="ORF">LSTR_LSTR001315</name>
</gene>
<dbReference type="InterPro" id="IPR027443">
    <property type="entry name" value="IPNS-like_sf"/>
</dbReference>
<reference evidence="3 4" key="1">
    <citation type="journal article" date="2017" name="Gigascience">
        <title>Genome sequence of the small brown planthopper, Laodelphax striatellus.</title>
        <authorList>
            <person name="Zhu J."/>
            <person name="Jiang F."/>
            <person name="Wang X."/>
            <person name="Yang P."/>
            <person name="Bao Y."/>
            <person name="Zhao W."/>
            <person name="Wang W."/>
            <person name="Lu H."/>
            <person name="Wang Q."/>
            <person name="Cui N."/>
            <person name="Li J."/>
            <person name="Chen X."/>
            <person name="Luo L."/>
            <person name="Yu J."/>
            <person name="Kang L."/>
            <person name="Cui F."/>
        </authorList>
    </citation>
    <scope>NUCLEOTIDE SEQUENCE [LARGE SCALE GENOMIC DNA]</scope>
    <source>
        <strain evidence="3">Lst14</strain>
    </source>
</reference>
<dbReference type="GO" id="GO:0046872">
    <property type="term" value="F:metal ion binding"/>
    <property type="evidence" value="ECO:0007669"/>
    <property type="project" value="UniProtKB-KW"/>
</dbReference>
<accession>A0A482XFP3</accession>
<protein>
    <recommendedName>
        <fullName evidence="2">Fe2OG dioxygenase domain-containing protein</fullName>
    </recommendedName>
</protein>
<dbReference type="GO" id="GO:0016491">
    <property type="term" value="F:oxidoreductase activity"/>
    <property type="evidence" value="ECO:0007669"/>
    <property type="project" value="UniProtKB-KW"/>
</dbReference>
<sequence length="355" mass="40162">MPNMEVADSMIKDNEIPVVDLSHMGSVMSPVKPWVKKAAKQLERALSHRGLALIVNHGISEQKLQAVYRAMKKFCELSEVTKSKYEIKPNAENHGYVSPGIEKFAREKSEEVRHAFNVLSFEKKLPDEELPGFRDSVSYVADEMRRVAHIVLQIMAVGLDLDPNLFLNKHQNMLKEGNVTTLRVLHYPPMGDRLIPGQMRCGEHTDYGSFTLLVQDSEGGLEVSVNGKWKRVGHLPGAILINIGDLMDKWTSGKFPAVRHRVVVPEQKTIRLRGRNSIAFFVHPENDTIIDPAETVAAPILANEAEPPPKRELTLITAYQHFQERLRESRIFRLLRTLRKRLYSQRAVPASVAPS</sequence>
<dbReference type="InterPro" id="IPR050231">
    <property type="entry name" value="Iron_ascorbate_oxido_reductase"/>
</dbReference>
<dbReference type="OrthoDB" id="288590at2759"/>
<evidence type="ECO:0000313" key="3">
    <source>
        <dbReference type="EMBL" id="RZF44557.1"/>
    </source>
</evidence>
<dbReference type="Proteomes" id="UP000291343">
    <property type="component" value="Unassembled WGS sequence"/>
</dbReference>
<dbReference type="STRING" id="195883.A0A482XFP3"/>
<dbReference type="Pfam" id="PF03171">
    <property type="entry name" value="2OG-FeII_Oxy"/>
    <property type="match status" value="1"/>
</dbReference>
<evidence type="ECO:0000256" key="1">
    <source>
        <dbReference type="RuleBase" id="RU003682"/>
    </source>
</evidence>
<dbReference type="InParanoid" id="A0A482XFP3"/>
<dbReference type="Gene3D" id="2.60.120.330">
    <property type="entry name" value="B-lactam Antibiotic, Isopenicillin N Synthase, Chain"/>
    <property type="match status" value="1"/>
</dbReference>
<dbReference type="Pfam" id="PF14226">
    <property type="entry name" value="DIOX_N"/>
    <property type="match status" value="1"/>
</dbReference>
<comment type="caution">
    <text evidence="3">The sequence shown here is derived from an EMBL/GenBank/DDBJ whole genome shotgun (WGS) entry which is preliminary data.</text>
</comment>
<dbReference type="EMBL" id="QKKF02010473">
    <property type="protein sequence ID" value="RZF44557.1"/>
    <property type="molecule type" value="Genomic_DNA"/>
</dbReference>
<dbReference type="FunFam" id="2.60.120.330:FF:000038">
    <property type="entry name" value="Si:dkey-10o6.2"/>
    <property type="match status" value="1"/>
</dbReference>
<dbReference type="InterPro" id="IPR026992">
    <property type="entry name" value="DIOX_N"/>
</dbReference>
<dbReference type="InterPro" id="IPR044861">
    <property type="entry name" value="IPNS-like_FE2OG_OXY"/>
</dbReference>
<dbReference type="PANTHER" id="PTHR47990">
    <property type="entry name" value="2-OXOGLUTARATE (2OG) AND FE(II)-DEPENDENT OXYGENASE SUPERFAMILY PROTEIN-RELATED"/>
    <property type="match status" value="1"/>
</dbReference>
<dbReference type="FunCoup" id="A0A482XFP3">
    <property type="interactions" value="1"/>
</dbReference>
<comment type="similarity">
    <text evidence="1">Belongs to the iron/ascorbate-dependent oxidoreductase family.</text>
</comment>
<name>A0A482XFP3_LAOST</name>
<dbReference type="SMR" id="A0A482XFP3"/>
<keyword evidence="1" id="KW-0408">Iron</keyword>
<dbReference type="InterPro" id="IPR005123">
    <property type="entry name" value="Oxoglu/Fe-dep_dioxygenase_dom"/>
</dbReference>
<proteinExistence type="inferred from homology"/>
<keyword evidence="1" id="KW-0479">Metal-binding</keyword>
<dbReference type="AlphaFoldDB" id="A0A482XFP3"/>
<feature type="domain" description="Fe2OG dioxygenase" evidence="2">
    <location>
        <begin position="178"/>
        <end position="284"/>
    </location>
</feature>
<evidence type="ECO:0000313" key="4">
    <source>
        <dbReference type="Proteomes" id="UP000291343"/>
    </source>
</evidence>
<keyword evidence="4" id="KW-1185">Reference proteome</keyword>
<dbReference type="PROSITE" id="PS51471">
    <property type="entry name" value="FE2OG_OXY"/>
    <property type="match status" value="1"/>
</dbReference>
<keyword evidence="1" id="KW-0560">Oxidoreductase</keyword>
<organism evidence="3 4">
    <name type="scientific">Laodelphax striatellus</name>
    <name type="common">Small brown planthopper</name>
    <name type="synonym">Delphax striatella</name>
    <dbReference type="NCBI Taxonomy" id="195883"/>
    <lineage>
        <taxon>Eukaryota</taxon>
        <taxon>Metazoa</taxon>
        <taxon>Ecdysozoa</taxon>
        <taxon>Arthropoda</taxon>
        <taxon>Hexapoda</taxon>
        <taxon>Insecta</taxon>
        <taxon>Pterygota</taxon>
        <taxon>Neoptera</taxon>
        <taxon>Paraneoptera</taxon>
        <taxon>Hemiptera</taxon>
        <taxon>Auchenorrhyncha</taxon>
        <taxon>Fulgoroidea</taxon>
        <taxon>Delphacidae</taxon>
        <taxon>Criomorphinae</taxon>
        <taxon>Laodelphax</taxon>
    </lineage>
</organism>